<dbReference type="InterPro" id="IPR011250">
    <property type="entry name" value="OMP/PagP_B-barrel"/>
</dbReference>
<sequence>MLNFGLAIMFIIPKFVSIFRMPLLKLIMLKRIILSLFLLLPFCVNAQQSHHEIGITLGLSNYYGDLQPKMFPSIGYHPMGGIIYKYFMNPHFGLRFGANYTSLSASDSDSNIPVNRARNLSFGTHLFEMHGALEVNFLPIEINDFKVTPYVFGGLSAFYYNPFADDPNGNRVFLRPLSTEGQGLPIYPDRKQYSQINMAFPFGGGAKFFIGKTLMLTTELGFRYTNTDYLDDVSKSYVDLDSLNAYKGMLAKTMAYRGNTLATWDKNNPYYGFQRGDSKANDWYWYANISVAIYFRAFGNTREYLKTRCPGFFR</sequence>
<dbReference type="Gene3D" id="2.40.160.20">
    <property type="match status" value="1"/>
</dbReference>
<gene>
    <name evidence="2" type="ORF">CJD36_006255</name>
</gene>
<dbReference type="Proteomes" id="UP000239872">
    <property type="component" value="Unassembled WGS sequence"/>
</dbReference>
<accession>A0A2S7SXQ0</accession>
<proteinExistence type="predicted"/>
<protein>
    <recommendedName>
        <fullName evidence="1">DUF6089 domain-containing protein</fullName>
    </recommendedName>
</protein>
<dbReference type="SUPFAM" id="SSF56925">
    <property type="entry name" value="OMPA-like"/>
    <property type="match status" value="1"/>
</dbReference>
<evidence type="ECO:0000313" key="2">
    <source>
        <dbReference type="EMBL" id="PQJ11401.1"/>
    </source>
</evidence>
<evidence type="ECO:0000313" key="3">
    <source>
        <dbReference type="Proteomes" id="UP000239872"/>
    </source>
</evidence>
<reference evidence="2 3" key="1">
    <citation type="submission" date="2018-01" db="EMBL/GenBank/DDBJ databases">
        <title>A novel member of the phylum Bacteroidetes isolated from glacier ice.</title>
        <authorList>
            <person name="Liu Q."/>
            <person name="Xin Y.-H."/>
        </authorList>
    </citation>
    <scope>NUCLEOTIDE SEQUENCE [LARGE SCALE GENOMIC DNA]</scope>
    <source>
        <strain evidence="2 3">RB1R16</strain>
    </source>
</reference>
<dbReference type="AlphaFoldDB" id="A0A2S7SXQ0"/>
<dbReference type="InterPro" id="IPR045743">
    <property type="entry name" value="DUF6089"/>
</dbReference>
<organism evidence="2 3">
    <name type="scientific">Flavipsychrobacter stenotrophus</name>
    <dbReference type="NCBI Taxonomy" id="2077091"/>
    <lineage>
        <taxon>Bacteria</taxon>
        <taxon>Pseudomonadati</taxon>
        <taxon>Bacteroidota</taxon>
        <taxon>Chitinophagia</taxon>
        <taxon>Chitinophagales</taxon>
        <taxon>Chitinophagaceae</taxon>
        <taxon>Flavipsychrobacter</taxon>
    </lineage>
</organism>
<feature type="domain" description="DUF6089" evidence="1">
    <location>
        <begin position="31"/>
        <end position="161"/>
    </location>
</feature>
<dbReference type="EMBL" id="PPSL01000002">
    <property type="protein sequence ID" value="PQJ11401.1"/>
    <property type="molecule type" value="Genomic_DNA"/>
</dbReference>
<comment type="caution">
    <text evidence="2">The sequence shown here is derived from an EMBL/GenBank/DDBJ whole genome shotgun (WGS) entry which is preliminary data.</text>
</comment>
<keyword evidence="3" id="KW-1185">Reference proteome</keyword>
<name>A0A2S7SXQ0_9BACT</name>
<dbReference type="Pfam" id="PF19573">
    <property type="entry name" value="DUF6089"/>
    <property type="match status" value="1"/>
</dbReference>
<evidence type="ECO:0000259" key="1">
    <source>
        <dbReference type="Pfam" id="PF19573"/>
    </source>
</evidence>